<dbReference type="EMBL" id="JBHRWR010000021">
    <property type="protein sequence ID" value="MFC3576974.1"/>
    <property type="molecule type" value="Genomic_DNA"/>
</dbReference>
<dbReference type="Proteomes" id="UP001595701">
    <property type="component" value="Unassembled WGS sequence"/>
</dbReference>
<feature type="chain" id="PRO_5045416437" description="Bacterial Ig domain-containing protein" evidence="2">
    <location>
        <begin position="33"/>
        <end position="152"/>
    </location>
</feature>
<reference evidence="4" key="1">
    <citation type="journal article" date="2019" name="Int. J. Syst. Evol. Microbiol.">
        <title>The Global Catalogue of Microorganisms (GCM) 10K type strain sequencing project: providing services to taxonomists for standard genome sequencing and annotation.</title>
        <authorList>
            <consortium name="The Broad Institute Genomics Platform"/>
            <consortium name="The Broad Institute Genome Sequencing Center for Infectious Disease"/>
            <person name="Wu L."/>
            <person name="Ma J."/>
        </authorList>
    </citation>
    <scope>NUCLEOTIDE SEQUENCE [LARGE SCALE GENOMIC DNA]</scope>
    <source>
        <strain evidence="4">CGMCC 4.7035</strain>
    </source>
</reference>
<accession>A0ABV7SJ00</accession>
<evidence type="ECO:0000313" key="3">
    <source>
        <dbReference type="EMBL" id="MFC3576974.1"/>
    </source>
</evidence>
<sequence length="152" mass="16015">MKSSLRTRSTRALTAGALSVALLTGGTAAAFAAASPSPSPKMSRGSMTRPEAPKQQAAPPKRTTTSIMVKVDKPSVKPGQSVVFTEHTKGLAVGSTLRLQRLNGTKWVTVKTTTVKKGGVYTFNVKLTNKGTQKFRVSRGTTVSPNVTVTVK</sequence>
<organism evidence="3 4">
    <name type="scientific">Streptomyces yaanensis</name>
    <dbReference type="NCBI Taxonomy" id="1142239"/>
    <lineage>
        <taxon>Bacteria</taxon>
        <taxon>Bacillati</taxon>
        <taxon>Actinomycetota</taxon>
        <taxon>Actinomycetes</taxon>
        <taxon>Kitasatosporales</taxon>
        <taxon>Streptomycetaceae</taxon>
        <taxon>Streptomyces</taxon>
    </lineage>
</organism>
<evidence type="ECO:0000256" key="2">
    <source>
        <dbReference type="SAM" id="SignalP"/>
    </source>
</evidence>
<keyword evidence="2" id="KW-0732">Signal</keyword>
<feature type="signal peptide" evidence="2">
    <location>
        <begin position="1"/>
        <end position="32"/>
    </location>
</feature>
<name>A0ABV7SJ00_9ACTN</name>
<gene>
    <name evidence="3" type="ORF">ACFOZ0_27590</name>
</gene>
<protein>
    <recommendedName>
        <fullName evidence="5">Bacterial Ig domain-containing protein</fullName>
    </recommendedName>
</protein>
<comment type="caution">
    <text evidence="3">The sequence shown here is derived from an EMBL/GenBank/DDBJ whole genome shotgun (WGS) entry which is preliminary data.</text>
</comment>
<proteinExistence type="predicted"/>
<evidence type="ECO:0000313" key="4">
    <source>
        <dbReference type="Proteomes" id="UP001595701"/>
    </source>
</evidence>
<evidence type="ECO:0008006" key="5">
    <source>
        <dbReference type="Google" id="ProtNLM"/>
    </source>
</evidence>
<evidence type="ECO:0000256" key="1">
    <source>
        <dbReference type="SAM" id="MobiDB-lite"/>
    </source>
</evidence>
<feature type="region of interest" description="Disordered" evidence="1">
    <location>
        <begin position="32"/>
        <end position="63"/>
    </location>
</feature>
<dbReference type="RefSeq" id="WP_310763623.1">
    <property type="nucleotide sequence ID" value="NZ_JBHRWR010000021.1"/>
</dbReference>
<keyword evidence="4" id="KW-1185">Reference proteome</keyword>